<feature type="region of interest" description="Disordered" evidence="1">
    <location>
        <begin position="709"/>
        <end position="767"/>
    </location>
</feature>
<feature type="compositionally biased region" description="Low complexity" evidence="1">
    <location>
        <begin position="84"/>
        <end position="95"/>
    </location>
</feature>
<proteinExistence type="predicted"/>
<feature type="compositionally biased region" description="Basic and acidic residues" evidence="1">
    <location>
        <begin position="219"/>
        <end position="228"/>
    </location>
</feature>
<feature type="compositionally biased region" description="Low complexity" evidence="1">
    <location>
        <begin position="350"/>
        <end position="372"/>
    </location>
</feature>
<feature type="compositionally biased region" description="Polar residues" evidence="1">
    <location>
        <begin position="73"/>
        <end position="83"/>
    </location>
</feature>
<feature type="compositionally biased region" description="Basic residues" evidence="1">
    <location>
        <begin position="748"/>
        <end position="760"/>
    </location>
</feature>
<evidence type="ECO:0000313" key="2">
    <source>
        <dbReference type="EMBL" id="OBZ91586.1"/>
    </source>
</evidence>
<feature type="region of interest" description="Disordered" evidence="1">
    <location>
        <begin position="338"/>
        <end position="444"/>
    </location>
</feature>
<keyword evidence="3" id="KW-1185">Reference proteome</keyword>
<feature type="region of interest" description="Disordered" evidence="1">
    <location>
        <begin position="1"/>
        <end position="182"/>
    </location>
</feature>
<dbReference type="AlphaFoldDB" id="A0A1C7NSH3"/>
<dbReference type="OrthoDB" id="2399720at2759"/>
<protein>
    <submittedName>
        <fullName evidence="2">Uncharacterized protein</fullName>
    </submittedName>
</protein>
<feature type="compositionally biased region" description="Basic and acidic residues" evidence="1">
    <location>
        <begin position="297"/>
        <end position="313"/>
    </location>
</feature>
<dbReference type="InParanoid" id="A0A1C7NSH3"/>
<organism evidence="2 3">
    <name type="scientific">Choanephora cucurbitarum</name>
    <dbReference type="NCBI Taxonomy" id="101091"/>
    <lineage>
        <taxon>Eukaryota</taxon>
        <taxon>Fungi</taxon>
        <taxon>Fungi incertae sedis</taxon>
        <taxon>Mucoromycota</taxon>
        <taxon>Mucoromycotina</taxon>
        <taxon>Mucoromycetes</taxon>
        <taxon>Mucorales</taxon>
        <taxon>Mucorineae</taxon>
        <taxon>Choanephoraceae</taxon>
        <taxon>Choanephoroideae</taxon>
        <taxon>Choanephora</taxon>
    </lineage>
</organism>
<feature type="compositionally biased region" description="Polar residues" evidence="1">
    <location>
        <begin position="104"/>
        <end position="126"/>
    </location>
</feature>
<gene>
    <name evidence="2" type="ORF">A0J61_00395</name>
</gene>
<evidence type="ECO:0000256" key="1">
    <source>
        <dbReference type="SAM" id="MobiDB-lite"/>
    </source>
</evidence>
<feature type="compositionally biased region" description="Polar residues" evidence="1">
    <location>
        <begin position="738"/>
        <end position="747"/>
    </location>
</feature>
<feature type="compositionally biased region" description="Basic and acidic residues" evidence="1">
    <location>
        <begin position="249"/>
        <end position="261"/>
    </location>
</feature>
<feature type="compositionally biased region" description="Basic and acidic residues" evidence="1">
    <location>
        <begin position="460"/>
        <end position="472"/>
    </location>
</feature>
<feature type="compositionally biased region" description="Low complexity" evidence="1">
    <location>
        <begin position="415"/>
        <end position="442"/>
    </location>
</feature>
<name>A0A1C7NSH3_9FUNG</name>
<feature type="region of interest" description="Disordered" evidence="1">
    <location>
        <begin position="492"/>
        <end position="511"/>
    </location>
</feature>
<feature type="compositionally biased region" description="Polar residues" evidence="1">
    <location>
        <begin position="1"/>
        <end position="50"/>
    </location>
</feature>
<accession>A0A1C7NSH3</accession>
<reference evidence="2 3" key="1">
    <citation type="submission" date="2016-03" db="EMBL/GenBank/DDBJ databases">
        <title>Choanephora cucurbitarum.</title>
        <authorList>
            <person name="Min B."/>
            <person name="Park H."/>
            <person name="Park J.-H."/>
            <person name="Shin H.-D."/>
            <person name="Choi I.-G."/>
        </authorList>
    </citation>
    <scope>NUCLEOTIDE SEQUENCE [LARGE SCALE GENOMIC DNA]</scope>
    <source>
        <strain evidence="2 3">KUS-F28377</strain>
    </source>
</reference>
<dbReference type="STRING" id="101091.A0A1C7NSH3"/>
<comment type="caution">
    <text evidence="2">The sequence shown here is derived from an EMBL/GenBank/DDBJ whole genome shotgun (WGS) entry which is preliminary data.</text>
</comment>
<feature type="region of interest" description="Disordered" evidence="1">
    <location>
        <begin position="456"/>
        <end position="478"/>
    </location>
</feature>
<feature type="region of interest" description="Disordered" evidence="1">
    <location>
        <begin position="203"/>
        <end position="324"/>
    </location>
</feature>
<dbReference type="Proteomes" id="UP000093000">
    <property type="component" value="Unassembled WGS sequence"/>
</dbReference>
<dbReference type="EMBL" id="LUGH01000008">
    <property type="protein sequence ID" value="OBZ91586.1"/>
    <property type="molecule type" value="Genomic_DNA"/>
</dbReference>
<feature type="region of interest" description="Disordered" evidence="1">
    <location>
        <begin position="587"/>
        <end position="626"/>
    </location>
</feature>
<evidence type="ECO:0000313" key="3">
    <source>
        <dbReference type="Proteomes" id="UP000093000"/>
    </source>
</evidence>
<feature type="compositionally biased region" description="Basic and acidic residues" evidence="1">
    <location>
        <begin position="127"/>
        <end position="167"/>
    </location>
</feature>
<feature type="compositionally biased region" description="Basic and acidic residues" evidence="1">
    <location>
        <begin position="373"/>
        <end position="400"/>
    </location>
</feature>
<sequence length="767" mass="86637">MSAETSSPNNRHNTTNKKYPNTPKSPLMNNANVGGNRSQTARNRLLSSKISAPRPINLPSLKSEHEGTEHPIPTTSSPATGWRSNTNSPSLNHNNHSPEEKPADNTTSLLENTTRAWAITEPSSKTSTDKPDLKVDKSESDPKQDLKNDDVNDKKKNPSLSDDKEYLKYASSDPNHTSWDEMVSEDLGEFSVDVIEFDDGTKVQIENTVEDAPVSPSDRFPDDYDRSYHRSHPPAHHNDHYKPFYHNQRRSEDHYRYDNSRRSSAPWPRRDSFEHRGRRPSYESRSPPPPPMQRSRRLSEHSARSDHSKEEHGNPLQIIPEPEEITVAQKNLMLTAAERAKKRRDEQEAEYAAAAERARQKAAALAALAEQQSPKKEEEHEPKQKSKEVPIKILQKKHEPVVSTDKPWNMVVVGSSPASSPTKAPAEALTEATATETTSTDAVKNKVNDAAKNAYAKAPVEAHTEKPSEDTSKSTVSELSREHMVTITTIDMTEPEKPKEQPKKPATEDEAKWAAYVSRVRHDTRASSPASTSNDWNLYANRLTAPKSTSPEKLKANEQTEYMDYQEEWNIAPPSHPPHRAPWTLEEVSQPRRSSKTNFKSETRKPINGEPGTVSILKPNRSGKTKPSVLLKEANAPLFPVFMEHIVGKKPANMSFMVDMDESDKDITMMHCAIIEEETTKTAAYSPYYPILVYHHPQQSSEAVYLMPPKQREPSSSGQPHSCRVQHSMPEHSDHFPSLTNLNQSLQHRSRNTSYRKKRREPNNKQQ</sequence>
<feature type="compositionally biased region" description="Basic and acidic residues" evidence="1">
    <location>
        <begin position="494"/>
        <end position="511"/>
    </location>
</feature>